<dbReference type="InterPro" id="IPR025893">
    <property type="entry name" value="Tocopherol_cyclase"/>
</dbReference>
<sequence length="539" mass="60507">MIRSLSFTLIGLAAICHSLAPPPVVTTICTQLSAAIHDADHDEDCFDCYRLDDGGRPIGLAKNLQLQTPHAGRKFRPSSQAQRGGRANWRRRWMSRGNRRFTEGWYYRLTLPEYGESFVFIFSIEDAGRYVKGRPSPLSLACMQLLGPGDTYLVQSDEDDTKFWGWDDALAFGCTFEWSDEDAGDAESTRGIEANVAAAMNPKEWREKVKTGFQVLPFGFQGRLDGHDGTLGGVKAGQGVSGTAYFDFAVKPLAGWGNYPPLTRYQNASDHASVLEHGGIHRQRSTAGWLASYPVFEPHWQVNMANARATGSLNWNGTVYRFEDAPFYGEKNWGGAFPTKWYWSQCNSFDDHPDLSFTAGGGIRQLPFSFLPGKRTEVLGLVGIHYNGRFYELVPWTGDSEWAVWPWGRWEFRGKCTDRRADNQFEVEIVAVTEEGVDGVPLRAPTKDRGMQYYCQDSGFGHVTLSLWGLEWDDTAQKYCRSHDKPIIDKATSQQCAVEVGGEYDGVWRVKSNMSATMKRLIRLPMVIGKIFNNDRAGN</sequence>
<keyword evidence="1" id="KW-0732">Signal</keyword>
<evidence type="ECO:0000256" key="1">
    <source>
        <dbReference type="SAM" id="SignalP"/>
    </source>
</evidence>
<dbReference type="AlphaFoldDB" id="K0R5R5"/>
<evidence type="ECO:0000313" key="2">
    <source>
        <dbReference type="EMBL" id="EJK48105.1"/>
    </source>
</evidence>
<dbReference type="PANTHER" id="PTHR35309:SF4">
    <property type="entry name" value="TOCOPHEROL CYCLASE"/>
    <property type="match status" value="1"/>
</dbReference>
<feature type="chain" id="PRO_5003836029" description="Tocopherol cyclase" evidence="1">
    <location>
        <begin position="21"/>
        <end position="539"/>
    </location>
</feature>
<accession>K0R5R5</accession>
<feature type="signal peptide" evidence="1">
    <location>
        <begin position="1"/>
        <end position="20"/>
    </location>
</feature>
<protein>
    <recommendedName>
        <fullName evidence="4">Tocopherol cyclase</fullName>
    </recommendedName>
</protein>
<evidence type="ECO:0008006" key="4">
    <source>
        <dbReference type="Google" id="ProtNLM"/>
    </source>
</evidence>
<dbReference type="OrthoDB" id="38968at2759"/>
<gene>
    <name evidence="2" type="ORF">THAOC_33130</name>
</gene>
<reference evidence="2 3" key="1">
    <citation type="journal article" date="2012" name="Genome Biol.">
        <title>Genome and low-iron response of an oceanic diatom adapted to chronic iron limitation.</title>
        <authorList>
            <person name="Lommer M."/>
            <person name="Specht M."/>
            <person name="Roy A.S."/>
            <person name="Kraemer L."/>
            <person name="Andreson R."/>
            <person name="Gutowska M.A."/>
            <person name="Wolf J."/>
            <person name="Bergner S.V."/>
            <person name="Schilhabel M.B."/>
            <person name="Klostermeier U.C."/>
            <person name="Beiko R.G."/>
            <person name="Rosenstiel P."/>
            <person name="Hippler M."/>
            <person name="Laroche J."/>
        </authorList>
    </citation>
    <scope>NUCLEOTIDE SEQUENCE [LARGE SCALE GENOMIC DNA]</scope>
    <source>
        <strain evidence="2 3">CCMP1005</strain>
    </source>
</reference>
<dbReference type="GO" id="GO:0009976">
    <property type="term" value="F:tocopherol cyclase activity"/>
    <property type="evidence" value="ECO:0007669"/>
    <property type="project" value="InterPro"/>
</dbReference>
<proteinExistence type="predicted"/>
<dbReference type="EMBL" id="AGNL01046267">
    <property type="protein sequence ID" value="EJK48105.1"/>
    <property type="molecule type" value="Genomic_DNA"/>
</dbReference>
<keyword evidence="3" id="KW-1185">Reference proteome</keyword>
<organism evidence="2 3">
    <name type="scientific">Thalassiosira oceanica</name>
    <name type="common">Marine diatom</name>
    <dbReference type="NCBI Taxonomy" id="159749"/>
    <lineage>
        <taxon>Eukaryota</taxon>
        <taxon>Sar</taxon>
        <taxon>Stramenopiles</taxon>
        <taxon>Ochrophyta</taxon>
        <taxon>Bacillariophyta</taxon>
        <taxon>Coscinodiscophyceae</taxon>
        <taxon>Thalassiosirophycidae</taxon>
        <taxon>Thalassiosirales</taxon>
        <taxon>Thalassiosiraceae</taxon>
        <taxon>Thalassiosira</taxon>
    </lineage>
</organism>
<dbReference type="PANTHER" id="PTHR35309">
    <property type="match status" value="1"/>
</dbReference>
<dbReference type="OMA" id="PHSGYHW"/>
<name>K0R5R5_THAOC</name>
<dbReference type="Proteomes" id="UP000266841">
    <property type="component" value="Unassembled WGS sequence"/>
</dbReference>
<dbReference type="eggNOG" id="ENOG502QQ9P">
    <property type="taxonomic scope" value="Eukaryota"/>
</dbReference>
<evidence type="ECO:0000313" key="3">
    <source>
        <dbReference type="Proteomes" id="UP000266841"/>
    </source>
</evidence>
<dbReference type="Pfam" id="PF14249">
    <property type="entry name" value="Tocopherol_cycl"/>
    <property type="match status" value="1"/>
</dbReference>
<comment type="caution">
    <text evidence="2">The sequence shown here is derived from an EMBL/GenBank/DDBJ whole genome shotgun (WGS) entry which is preliminary data.</text>
</comment>